<organism evidence="1 2">
    <name type="scientific">Weissella muntiaci</name>
    <dbReference type="NCBI Taxonomy" id="2508881"/>
    <lineage>
        <taxon>Bacteria</taxon>
        <taxon>Bacillati</taxon>
        <taxon>Bacillota</taxon>
        <taxon>Bacilli</taxon>
        <taxon>Lactobacillales</taxon>
        <taxon>Lactobacillaceae</taxon>
        <taxon>Weissella</taxon>
    </lineage>
</organism>
<dbReference type="OrthoDB" id="2194277at2"/>
<reference evidence="1 2" key="1">
    <citation type="submission" date="2019-01" db="EMBL/GenBank/DDBJ databases">
        <title>Weissella sp. nov., a novel lactic acid bacterium isolated from animal feces.</title>
        <authorList>
            <person name="Wang L.-T."/>
        </authorList>
    </citation>
    <scope>NUCLEOTIDE SEQUENCE [LARGE SCALE GENOMIC DNA]</scope>
    <source>
        <strain evidence="1 2">8H-2</strain>
    </source>
</reference>
<evidence type="ECO:0000313" key="2">
    <source>
        <dbReference type="Proteomes" id="UP000371977"/>
    </source>
</evidence>
<dbReference type="RefSeq" id="WP_148623192.1">
    <property type="nucleotide sequence ID" value="NZ_SDGZ01000020.1"/>
</dbReference>
<evidence type="ECO:0008006" key="3">
    <source>
        <dbReference type="Google" id="ProtNLM"/>
    </source>
</evidence>
<dbReference type="AlphaFoldDB" id="A0A6C2C4E1"/>
<evidence type="ECO:0000313" key="1">
    <source>
        <dbReference type="EMBL" id="TYC48446.1"/>
    </source>
</evidence>
<comment type="caution">
    <text evidence="1">The sequence shown here is derived from an EMBL/GenBank/DDBJ whole genome shotgun (WGS) entry which is preliminary data.</text>
</comment>
<sequence length="96" mass="10651">MAKIKFLHGEWTKLVNTAKTQVTAVPTISGTSMGSNNLQRFKRFDDIQKQVNDVVKEAQEVASTDTSKMLQVGQNVIDFDSKSASNISKNAVHIKR</sequence>
<dbReference type="Proteomes" id="UP000371977">
    <property type="component" value="Unassembled WGS sequence"/>
</dbReference>
<dbReference type="EMBL" id="SDGZ01000020">
    <property type="protein sequence ID" value="TYC48446.1"/>
    <property type="molecule type" value="Genomic_DNA"/>
</dbReference>
<proteinExistence type="predicted"/>
<keyword evidence="2" id="KW-1185">Reference proteome</keyword>
<protein>
    <recommendedName>
        <fullName evidence="3">TIGR04197 family type VII secretion effector</fullName>
    </recommendedName>
</protein>
<name>A0A6C2C4E1_9LACO</name>
<accession>A0A6C2C4E1</accession>
<gene>
    <name evidence="1" type="ORF">ESZ50_08780</name>
</gene>